<sequence length="105" mass="10761">MLSLSESARKELEAFFADKEKSPIRIYLAPGGCGGPHLGLALDAVADDDQSEEQGGFTFCIHKDLLAQVEGVAIDLTYAGFSVEPQKPLPNAGGGCSGCSGGCGA</sequence>
<dbReference type="SUPFAM" id="SSF89360">
    <property type="entry name" value="HesB-like domain"/>
    <property type="match status" value="1"/>
</dbReference>
<accession>A0A1G7N6F4</accession>
<gene>
    <name evidence="1" type="ORF">SAMN05192586_11094</name>
</gene>
<dbReference type="RefSeq" id="WP_092153938.1">
    <property type="nucleotide sequence ID" value="NZ_FNBX01000010.1"/>
</dbReference>
<name>A0A1G7N6F4_9BACT</name>
<dbReference type="InterPro" id="IPR035903">
    <property type="entry name" value="HesB-like_dom_sf"/>
</dbReference>
<dbReference type="EMBL" id="FNBX01000010">
    <property type="protein sequence ID" value="SDF68900.1"/>
    <property type="molecule type" value="Genomic_DNA"/>
</dbReference>
<dbReference type="OrthoDB" id="5460919at2"/>
<evidence type="ECO:0000313" key="2">
    <source>
        <dbReference type="Proteomes" id="UP000199355"/>
    </source>
</evidence>
<protein>
    <submittedName>
        <fullName evidence="1">Fe-S cluster assembly iron-binding protein IscA</fullName>
    </submittedName>
</protein>
<dbReference type="NCBIfam" id="NF038090">
    <property type="entry name" value="IscA_HesB_Se"/>
    <property type="match status" value="1"/>
</dbReference>
<dbReference type="Gene3D" id="2.60.300.12">
    <property type="entry name" value="HesB-like domain"/>
    <property type="match status" value="1"/>
</dbReference>
<evidence type="ECO:0000313" key="1">
    <source>
        <dbReference type="EMBL" id="SDF68900.1"/>
    </source>
</evidence>
<reference evidence="2" key="1">
    <citation type="submission" date="2016-10" db="EMBL/GenBank/DDBJ databases">
        <authorList>
            <person name="Varghese N."/>
            <person name="Submissions S."/>
        </authorList>
    </citation>
    <scope>NUCLEOTIDE SEQUENCE [LARGE SCALE GENOMIC DNA]</scope>
    <source>
        <strain evidence="2">KHC7</strain>
    </source>
</reference>
<proteinExistence type="predicted"/>
<dbReference type="Proteomes" id="UP000199355">
    <property type="component" value="Unassembled WGS sequence"/>
</dbReference>
<dbReference type="STRING" id="571438.SAMN05192586_11094"/>
<dbReference type="AlphaFoldDB" id="A0A1G7N6F4"/>
<organism evidence="1 2">
    <name type="scientific">Desulfovibrio legallii</name>
    <dbReference type="NCBI Taxonomy" id="571438"/>
    <lineage>
        <taxon>Bacteria</taxon>
        <taxon>Pseudomonadati</taxon>
        <taxon>Thermodesulfobacteriota</taxon>
        <taxon>Desulfovibrionia</taxon>
        <taxon>Desulfovibrionales</taxon>
        <taxon>Desulfovibrionaceae</taxon>
        <taxon>Desulfovibrio</taxon>
    </lineage>
</organism>
<keyword evidence="2" id="KW-1185">Reference proteome</keyword>